<dbReference type="AlphaFoldDB" id="A0AAE0NR76"/>
<organism evidence="2 3">
    <name type="scientific">Sordaria brevicollis</name>
    <dbReference type="NCBI Taxonomy" id="83679"/>
    <lineage>
        <taxon>Eukaryota</taxon>
        <taxon>Fungi</taxon>
        <taxon>Dikarya</taxon>
        <taxon>Ascomycota</taxon>
        <taxon>Pezizomycotina</taxon>
        <taxon>Sordariomycetes</taxon>
        <taxon>Sordariomycetidae</taxon>
        <taxon>Sordariales</taxon>
        <taxon>Sordariaceae</taxon>
        <taxon>Sordaria</taxon>
    </lineage>
</organism>
<protein>
    <submittedName>
        <fullName evidence="2">Uncharacterized protein</fullName>
    </submittedName>
</protein>
<evidence type="ECO:0000313" key="2">
    <source>
        <dbReference type="EMBL" id="KAK3386222.1"/>
    </source>
</evidence>
<feature type="compositionally biased region" description="Gly residues" evidence="1">
    <location>
        <begin position="351"/>
        <end position="360"/>
    </location>
</feature>
<proteinExistence type="predicted"/>
<reference evidence="2" key="2">
    <citation type="submission" date="2023-07" db="EMBL/GenBank/DDBJ databases">
        <authorList>
            <consortium name="Lawrence Berkeley National Laboratory"/>
            <person name="Haridas S."/>
            <person name="Hensen N."/>
            <person name="Bonometti L."/>
            <person name="Westerberg I."/>
            <person name="Brannstrom I.O."/>
            <person name="Guillou S."/>
            <person name="Cros-Aarteil S."/>
            <person name="Calhoun S."/>
            <person name="Kuo A."/>
            <person name="Mondo S."/>
            <person name="Pangilinan J."/>
            <person name="Riley R."/>
            <person name="LaButti K."/>
            <person name="Andreopoulos B."/>
            <person name="Lipzen A."/>
            <person name="Chen C."/>
            <person name="Yanf M."/>
            <person name="Daum C."/>
            <person name="Ng V."/>
            <person name="Clum A."/>
            <person name="Steindorff A."/>
            <person name="Ohm R."/>
            <person name="Martin F."/>
            <person name="Silar P."/>
            <person name="Natvig D."/>
            <person name="Lalanne C."/>
            <person name="Gautier V."/>
            <person name="Ament-velasquez S.L."/>
            <person name="Kruys A."/>
            <person name="Hutchinson M.I."/>
            <person name="Powell A.J."/>
            <person name="Barry K."/>
            <person name="Miller A.N."/>
            <person name="Grigoriev I.V."/>
            <person name="Debuchy R."/>
            <person name="Gladieux P."/>
            <person name="Thoren M.H."/>
            <person name="Johannesson H."/>
        </authorList>
    </citation>
    <scope>NUCLEOTIDE SEQUENCE</scope>
    <source>
        <strain evidence="2">FGSC 1904</strain>
    </source>
</reference>
<evidence type="ECO:0000313" key="3">
    <source>
        <dbReference type="Proteomes" id="UP001281003"/>
    </source>
</evidence>
<name>A0AAE0NR76_SORBR</name>
<dbReference type="EMBL" id="JAUTDP010000021">
    <property type="protein sequence ID" value="KAK3386222.1"/>
    <property type="molecule type" value="Genomic_DNA"/>
</dbReference>
<comment type="caution">
    <text evidence="2">The sequence shown here is derived from an EMBL/GenBank/DDBJ whole genome shotgun (WGS) entry which is preliminary data.</text>
</comment>
<gene>
    <name evidence="2" type="ORF">B0T20DRAFT_494005</name>
</gene>
<reference evidence="2" key="1">
    <citation type="journal article" date="2023" name="Mol. Phylogenet. Evol.">
        <title>Genome-scale phylogeny and comparative genomics of the fungal order Sordariales.</title>
        <authorList>
            <person name="Hensen N."/>
            <person name="Bonometti L."/>
            <person name="Westerberg I."/>
            <person name="Brannstrom I.O."/>
            <person name="Guillou S."/>
            <person name="Cros-Aarteil S."/>
            <person name="Calhoun S."/>
            <person name="Haridas S."/>
            <person name="Kuo A."/>
            <person name="Mondo S."/>
            <person name="Pangilinan J."/>
            <person name="Riley R."/>
            <person name="LaButti K."/>
            <person name="Andreopoulos B."/>
            <person name="Lipzen A."/>
            <person name="Chen C."/>
            <person name="Yan M."/>
            <person name="Daum C."/>
            <person name="Ng V."/>
            <person name="Clum A."/>
            <person name="Steindorff A."/>
            <person name="Ohm R.A."/>
            <person name="Martin F."/>
            <person name="Silar P."/>
            <person name="Natvig D.O."/>
            <person name="Lalanne C."/>
            <person name="Gautier V."/>
            <person name="Ament-Velasquez S.L."/>
            <person name="Kruys A."/>
            <person name="Hutchinson M.I."/>
            <person name="Powell A.J."/>
            <person name="Barry K."/>
            <person name="Miller A.N."/>
            <person name="Grigoriev I.V."/>
            <person name="Debuchy R."/>
            <person name="Gladieux P."/>
            <person name="Hiltunen Thoren M."/>
            <person name="Johannesson H."/>
        </authorList>
    </citation>
    <scope>NUCLEOTIDE SEQUENCE</scope>
    <source>
        <strain evidence="2">FGSC 1904</strain>
    </source>
</reference>
<accession>A0AAE0NR76</accession>
<evidence type="ECO:0000256" key="1">
    <source>
        <dbReference type="SAM" id="MobiDB-lite"/>
    </source>
</evidence>
<feature type="region of interest" description="Disordered" evidence="1">
    <location>
        <begin position="329"/>
        <end position="364"/>
    </location>
</feature>
<dbReference type="Proteomes" id="UP001281003">
    <property type="component" value="Unassembled WGS sequence"/>
</dbReference>
<feature type="compositionally biased region" description="Basic and acidic residues" evidence="1">
    <location>
        <begin position="332"/>
        <end position="342"/>
    </location>
</feature>
<sequence length="625" mass="70460">MAAPTFLYLSDDPQAYLLFLKDFIRPCPDICHNCKVRCCDNFIKTASAPDLGWNRISPDERLRPAHTFLNVQLSDLGIDSTNNYGLDLSEEEVNKVFQPAVRRLTLDSNWYTLVEAFAAMTCYRGMGRPDRAHDQYDQYKLGKKIVWMACPRFTAYELARPRRNGDIMAKWLWNLAQLLSDGADVYLSSPSLPKTENEYLSRPSSDDSMDVDKPADRTTCTCPLFSVLNGRHPDAFTGYEWINLVLRTAQSRIESSLLEAWSQPLTPDELLSSSTPYRPLCPGYDCRTDTHWQEDFVHKRNNVMGSSKLQNAGFEADVDLIRLLGDAPVPIDPEHHQQHQQDEESLDSNPGQGGGGGGGPFDYSLIDPLSSPPSSYHDTLIPGYSIPTGTCLDFDSDIPGGGHSFTAAFKLVYNYTDQALSIRFPHFFRQTLFKAYLARTFRYSPGCDTGESKIPDLFLRGVFESEPCLCPFPSSSESSRFTQQRHRIPLPPMKSLFNLALHSSHHRRSSILSIPLDLINPKTNPNTNRKVRPFTMPNLQRNIGANLENNFDFRPSSAAQGWGISHGRVDREGSGAADYEDACLFWGCRHLMRRVFEWEDVPGSWPGRLGWEMDMLEGGEGGEPR</sequence>
<keyword evidence="3" id="KW-1185">Reference proteome</keyword>